<sequence>MKGKLLFFLLAFQLGFSQAINVDVTTYNVPQLVREKLFNLPPGVTSNSCTGSISNITWSTGTNFGSDNGIGYFTNSNVNFPLSAGVILSTGSAIEASGPNTSIQSNGDWPGDTELFNYIDGLGIDPGLIDYNNATLLEFDFVPLTTSMSFDFVFASEEYGTFQCQYSDAFAFFLTNTTAGTPTTNLALVPSTTTPISVLTIRDQAHNGTCGSVNPSYFGYYTNGNAANAQSLAAPTNFNGNTIRMTASSNVVPNNTYHIKLVIADRNDDAYDSAVFLGAGSFNFPLQTGGFGLDGYLIATNNAICFGNTRPVYAEATPTPGASYQWYFNGSPIPGSNNNTYVISQPGSYSVTITFPNGTTQSSCPFPVEYYPPMPVGNPNNLFQPVTNPVFNLDQNTSIVLNGLDPFDYDISYHLTLADAQNIANPISNTTAYTALANGQTIYVVALETGGNGCVSIQSFTLNLTSVACETITNPSSDLTVCQGADPTPFSVTTSATGANSIRFVYFTSPQTGDAMYTGGTTLADVTPSAGVASHDAGILGSSGSIPNLPGTYYIYAILNPAPTDVTCRPYQEIQFTVNSAVNAGTDGSITVCQSNTAAIDLYSLITGEQTGGTWVRTSGTGGIFNAGAGTFTPTVTATSSTFTYTILGSAPCPNDSSVASVILVSPPNAGIDGLTSVCETSTTPIDLFSLITGEQTGGTWVRTTGTGGNFDAANGLFTPAIGATSSTFTYTLLGGFGCSPDSSTASIFISAQPNAGSNGNYSICSNDPSTINLNTVITGQQSGGTWVRTTGTGGVFNAAAGTFNLTVGATSSSFTYTITGTAPCVNSSSVASVNVVPQSNAGVDGFTTVCESSTTPVDLFNLITGEQTGGTWVRTTGTGGVFNATSGTFTPAIGATSSTFTYTITGVIPCANDDSVATVTIQAQPDAGLDGNLTICNTNTSTIDLYSLITGEQTGGTWVRTSGSGGVFNAASGLFTPSSTTTTSSFTYTITGVAPCISDSSLATLTVNIQPSAGNSGSTTVCETSTTTINLFNLITGEQTGGTWVRTSGSGGNFDAVNGLFTPAVGATTSTFTYTVNGVNPCGPDSSVATVNISLAPNAGADGSITVCQSTTPVVLATVISGQQNGGTWIRTSGTGGTFNAGAGTFIPGFNATVSTFTYTVSGASPCPADTSVATVNPITSPPSNQPTPYIVCDDNNDGVACTFDLITKIPEITTDPNVQVTFHLTTTDAQTGSNPIPLTQLFCNNDYDQQTLYIRVFDPLAPNCPSYTTLQLIVNKKPVATPPADYHKCDDNTDGIAVFNLNTVVNPQVLGSLSASQHTVTYYTSQADALVPQNALSGTNAFTSASTTLWIRVQNNTTGCFDVVSVNLVVDPLPLLPAVGYFPQYELCETTAPVGYEFFNLNSQLPTILNGQTGIQVKFYPTLANANANTNAIANPAAYQNGAPYNQTIGIRLTNTTTGCYVVSTMDLIVNPKPAPNVPTAPYVVCDDNQDGVGEFDLNTLTPVLLMGTPALYNISYHLTQVDAQTPVNAIPLTQPFINNDPFVQIIWVRAEDPTTGCYTVVPVTLQVNVSPIAPTNLPTINNCDVDSNPQDGCTTFNLASQTPAVLAQQTTAANNYTVTYYTSQADASASPAGINPIVNTTNYTACGTTTIWVRVEHKSTHCFAVGSFDLQVNTSLVLTTPTLYALCDDDATPNNQFTSFDLVSFVGTVPGHTLAFYLDAAHTQPINTPSAFTNIIAANQTIFVGATNTTTGCKSYRTLTVRVLPVPTPRTNPPALAAKCDVNSPGDGYEIFDLTVNAAYILNGQANVSLHYYPSYNDAVANTNEILTPTTANVNQNVWIRVESNLNIDSFNEHCYVLVEQALTVNPLPTLVQPVADYQECDDDTDNITAFNLTAWGQANLLTGNTLPLSNYTLSFYEDAALTQLIANPNGYLNTSNPQTLYVVATNSTTGCRSVAGTFNILVNPKPQADVPSIPFETCDTDGTNDGQFAYDLTPLVAIALGTQPSTDFTVSFYNTQLDAQNETNAITDLVNYMTYTHLLWIRVENNLTGCARVVSYSMTVDLLPEPVITTPNNSHVICVDADGTLVRDLTLTADNNIPGTYTYEWYE</sequence>
<keyword evidence="3" id="KW-1185">Reference proteome</keyword>
<evidence type="ECO:0008006" key="4">
    <source>
        <dbReference type="Google" id="ProtNLM"/>
    </source>
</evidence>
<dbReference type="InterPro" id="IPR049804">
    <property type="entry name" value="Choice_anch_L"/>
</dbReference>
<comment type="caution">
    <text evidence="2">The sequence shown here is derived from an EMBL/GenBank/DDBJ whole genome shotgun (WGS) entry which is preliminary data.</text>
</comment>
<dbReference type="EMBL" id="SBKN01000001">
    <property type="protein sequence ID" value="RXR24687.1"/>
    <property type="molecule type" value="Genomic_DNA"/>
</dbReference>
<dbReference type="RefSeq" id="WP_129460665.1">
    <property type="nucleotide sequence ID" value="NZ_SBKN01000001.1"/>
</dbReference>
<dbReference type="NCBIfam" id="NF038133">
    <property type="entry name" value="choice_anch_L"/>
    <property type="match status" value="1"/>
</dbReference>
<evidence type="ECO:0000256" key="1">
    <source>
        <dbReference type="SAM" id="SignalP"/>
    </source>
</evidence>
<feature type="non-terminal residue" evidence="2">
    <location>
        <position position="2111"/>
    </location>
</feature>
<dbReference type="OrthoDB" id="9765926at2"/>
<gene>
    <name evidence="2" type="ORF">EQG61_04365</name>
</gene>
<name>A0A4Q1KCM4_9FLAO</name>
<accession>A0A4Q1KCM4</accession>
<reference evidence="3" key="1">
    <citation type="submission" date="2019-01" db="EMBL/GenBank/DDBJ databases">
        <title>Cytophagaceae bacterium strain CAR-16.</title>
        <authorList>
            <person name="Chen W.-M."/>
        </authorList>
    </citation>
    <scope>NUCLEOTIDE SEQUENCE [LARGE SCALE GENOMIC DNA]</scope>
    <source>
        <strain evidence="3">WWJ-16</strain>
    </source>
</reference>
<evidence type="ECO:0000313" key="2">
    <source>
        <dbReference type="EMBL" id="RXR24687.1"/>
    </source>
</evidence>
<evidence type="ECO:0000313" key="3">
    <source>
        <dbReference type="Proteomes" id="UP000289857"/>
    </source>
</evidence>
<dbReference type="Proteomes" id="UP000289857">
    <property type="component" value="Unassembled WGS sequence"/>
</dbReference>
<organism evidence="2 3">
    <name type="scientific">Flavobacterium stagni</name>
    <dbReference type="NCBI Taxonomy" id="2506421"/>
    <lineage>
        <taxon>Bacteria</taxon>
        <taxon>Pseudomonadati</taxon>
        <taxon>Bacteroidota</taxon>
        <taxon>Flavobacteriia</taxon>
        <taxon>Flavobacteriales</taxon>
        <taxon>Flavobacteriaceae</taxon>
        <taxon>Flavobacterium</taxon>
    </lineage>
</organism>
<dbReference type="InterPro" id="IPR013783">
    <property type="entry name" value="Ig-like_fold"/>
</dbReference>
<feature type="signal peptide" evidence="1">
    <location>
        <begin position="1"/>
        <end position="19"/>
    </location>
</feature>
<proteinExistence type="predicted"/>
<keyword evidence="1" id="KW-0732">Signal</keyword>
<protein>
    <recommendedName>
        <fullName evidence="4">PKD domain-containing protein</fullName>
    </recommendedName>
</protein>
<feature type="chain" id="PRO_5020838011" description="PKD domain-containing protein" evidence="1">
    <location>
        <begin position="20"/>
        <end position="2111"/>
    </location>
</feature>
<dbReference type="Gene3D" id="2.60.40.10">
    <property type="entry name" value="Immunoglobulins"/>
    <property type="match status" value="1"/>
</dbReference>